<dbReference type="InterPro" id="IPR008927">
    <property type="entry name" value="6-PGluconate_DH-like_C_sf"/>
</dbReference>
<keyword evidence="4" id="KW-0520">NAD</keyword>
<feature type="domain" description="3-hydroxyacyl-CoA dehydrogenase C-terminal" evidence="6">
    <location>
        <begin position="191"/>
        <end position="294"/>
    </location>
</feature>
<evidence type="ECO:0000256" key="3">
    <source>
        <dbReference type="ARBA" id="ARBA00023002"/>
    </source>
</evidence>
<keyword evidence="5" id="KW-0443">Lipid metabolism</keyword>
<feature type="domain" description="3-hydroxyacyl-CoA dehydrogenase C-terminal" evidence="6">
    <location>
        <begin position="355"/>
        <end position="397"/>
    </location>
</feature>
<gene>
    <name evidence="8" type="ORF">METZ01_LOCUS2385</name>
</gene>
<dbReference type="Pfam" id="PF00378">
    <property type="entry name" value="ECH_1"/>
    <property type="match status" value="1"/>
</dbReference>
<dbReference type="Pfam" id="PF00725">
    <property type="entry name" value="3HCDH"/>
    <property type="match status" value="2"/>
</dbReference>
<reference evidence="8" key="1">
    <citation type="submission" date="2018-05" db="EMBL/GenBank/DDBJ databases">
        <authorList>
            <person name="Lanie J.A."/>
            <person name="Ng W.-L."/>
            <person name="Kazmierczak K.M."/>
            <person name="Andrzejewski T.M."/>
            <person name="Davidsen T.M."/>
            <person name="Wayne K.J."/>
            <person name="Tettelin H."/>
            <person name="Glass J.I."/>
            <person name="Rusch D."/>
            <person name="Podicherti R."/>
            <person name="Tsui H.-C.T."/>
            <person name="Winkler M.E."/>
        </authorList>
    </citation>
    <scope>NUCLEOTIDE SEQUENCE</scope>
</reference>
<keyword evidence="2" id="KW-0276">Fatty acid metabolism</keyword>
<dbReference type="PANTHER" id="PTHR48075:SF7">
    <property type="entry name" value="3-HYDROXYACYL-COA DEHYDROGENASE-RELATED"/>
    <property type="match status" value="1"/>
</dbReference>
<feature type="non-terminal residue" evidence="8">
    <location>
        <position position="1"/>
    </location>
</feature>
<dbReference type="Gene3D" id="1.10.1040.50">
    <property type="match status" value="1"/>
</dbReference>
<dbReference type="SUPFAM" id="SSF51735">
    <property type="entry name" value="NAD(P)-binding Rossmann-fold domains"/>
    <property type="match status" value="1"/>
</dbReference>
<dbReference type="InterPro" id="IPR006176">
    <property type="entry name" value="3-OHacyl-CoA_DH_NAD-bd"/>
</dbReference>
<evidence type="ECO:0000313" key="8">
    <source>
        <dbReference type="EMBL" id="SUZ49531.1"/>
    </source>
</evidence>
<evidence type="ECO:0000256" key="2">
    <source>
        <dbReference type="ARBA" id="ARBA00022832"/>
    </source>
</evidence>
<evidence type="ECO:0008006" key="9">
    <source>
        <dbReference type="Google" id="ProtNLM"/>
    </source>
</evidence>
<dbReference type="InterPro" id="IPR001753">
    <property type="entry name" value="Enoyl-CoA_hydra/iso"/>
</dbReference>
<dbReference type="PANTHER" id="PTHR48075">
    <property type="entry name" value="3-HYDROXYACYL-COA DEHYDROGENASE FAMILY PROTEIN"/>
    <property type="match status" value="1"/>
</dbReference>
<keyword evidence="3" id="KW-0560">Oxidoreductase</keyword>
<proteinExistence type="predicted"/>
<sequence length="774" mass="87005">VYKIKKASVIGAGTMGLGIAGQLANAGIDVLLLDLASDGENRNTIGEHAIERLLDEQQPGLLHRDYLRHITIGNIEDDLSKIKDADWITEAVVEKLEIKKILYKKIDSYRKPKSIVSSNTSTIPISLLVEDMPESFKSEFAITHFFNPVRFMRLLEIVKGKSTKEEVIKSLQTFNDEKMGKGIVLCNDTPGFLGNRIGVFAIQTALHQAFKLDLSPEEADSIFGRPMGIPKTGVFGLYDLIGIDLMSDVAQSLINILPKDDTFHDVSKEIPIMRRMIDEGRIGNKGGKGGFYNYRVSGDNSSKQTLEFTNFTYRDFDRGKPRIAIEAEEKDDFTLMLEGTDKFSIYAWKIISNTLCYAASLVPKVNESIVSIDDAMKLGYNWTRGPFEMLDTIGVDKFIKRLRDEKKDIPPFLEKAAGKTFYRTFDNNLEYLLAEGNYVPIRHNYGIRRFTEERKILQPIVENASASYFDIGHDIGMVEFHSKANTLDAFSINLLEKAVSHAVHNFRGLIIHNDSPHFSCGVNLQSILQYIEDLDWVGLDAFLEHFQSTVKSMKYAPIPIVAAPVGLSIGGGYEVVLHSDKAIYHSNSVMGLVESLVGLVPGGGGVKEMLYRWNEKINDEKKAAWETFMNIGYGKTARSPVEGEAMAMFLDGTDEYVMNRDRILDAAVKATKELSKNYQIQHRPDLKMTGRDVWNDMKIWLKQAHDKGYLTSHDVTTGVQIAMIVTGGDINSGEVFSEDQLFSLERKAFINLAQTEETRKRIKHMLDFGVPLRN</sequence>
<evidence type="ECO:0000256" key="5">
    <source>
        <dbReference type="ARBA" id="ARBA00023098"/>
    </source>
</evidence>
<accession>A0A381N4J0</accession>
<evidence type="ECO:0000256" key="4">
    <source>
        <dbReference type="ARBA" id="ARBA00023027"/>
    </source>
</evidence>
<dbReference type="Gene3D" id="3.90.226.10">
    <property type="entry name" value="2-enoyl-CoA Hydratase, Chain A, domain 1"/>
    <property type="match status" value="1"/>
</dbReference>
<dbReference type="GO" id="GO:0006635">
    <property type="term" value="P:fatty acid beta-oxidation"/>
    <property type="evidence" value="ECO:0007669"/>
    <property type="project" value="UniProtKB-UniPathway"/>
</dbReference>
<evidence type="ECO:0000259" key="7">
    <source>
        <dbReference type="Pfam" id="PF02737"/>
    </source>
</evidence>
<dbReference type="CDD" id="cd06558">
    <property type="entry name" value="crotonase-like"/>
    <property type="match status" value="1"/>
</dbReference>
<dbReference type="GO" id="GO:0070403">
    <property type="term" value="F:NAD+ binding"/>
    <property type="evidence" value="ECO:0007669"/>
    <property type="project" value="InterPro"/>
</dbReference>
<protein>
    <recommendedName>
        <fullName evidence="9">3-hydroxyacyl-CoA dehydrogenase</fullName>
    </recommendedName>
</protein>
<dbReference type="EMBL" id="UINC01000122">
    <property type="protein sequence ID" value="SUZ49531.1"/>
    <property type="molecule type" value="Genomic_DNA"/>
</dbReference>
<dbReference type="AlphaFoldDB" id="A0A381N4J0"/>
<dbReference type="GO" id="GO:0016616">
    <property type="term" value="F:oxidoreductase activity, acting on the CH-OH group of donors, NAD or NADP as acceptor"/>
    <property type="evidence" value="ECO:0007669"/>
    <property type="project" value="InterPro"/>
</dbReference>
<dbReference type="Pfam" id="PF02737">
    <property type="entry name" value="3HCDH_N"/>
    <property type="match status" value="1"/>
</dbReference>
<dbReference type="SUPFAM" id="SSF48179">
    <property type="entry name" value="6-phosphogluconate dehydrogenase C-terminal domain-like"/>
    <property type="match status" value="2"/>
</dbReference>
<evidence type="ECO:0000259" key="6">
    <source>
        <dbReference type="Pfam" id="PF00725"/>
    </source>
</evidence>
<name>A0A381N4J0_9ZZZZ</name>
<dbReference type="Gene3D" id="3.40.50.720">
    <property type="entry name" value="NAD(P)-binding Rossmann-like Domain"/>
    <property type="match status" value="1"/>
</dbReference>
<comment type="pathway">
    <text evidence="1">Lipid metabolism; fatty acid beta-oxidation.</text>
</comment>
<dbReference type="SUPFAM" id="SSF52096">
    <property type="entry name" value="ClpP/crotonase"/>
    <property type="match status" value="1"/>
</dbReference>
<dbReference type="InterPro" id="IPR036291">
    <property type="entry name" value="NAD(P)-bd_dom_sf"/>
</dbReference>
<dbReference type="InterPro" id="IPR006108">
    <property type="entry name" value="3HC_DH_C"/>
</dbReference>
<evidence type="ECO:0000256" key="1">
    <source>
        <dbReference type="ARBA" id="ARBA00005005"/>
    </source>
</evidence>
<dbReference type="InterPro" id="IPR029045">
    <property type="entry name" value="ClpP/crotonase-like_dom_sf"/>
</dbReference>
<feature type="domain" description="3-hydroxyacyl-CoA dehydrogenase NAD binding" evidence="7">
    <location>
        <begin position="7"/>
        <end position="189"/>
    </location>
</feature>
<organism evidence="8">
    <name type="scientific">marine metagenome</name>
    <dbReference type="NCBI Taxonomy" id="408172"/>
    <lineage>
        <taxon>unclassified sequences</taxon>
        <taxon>metagenomes</taxon>
        <taxon>ecological metagenomes</taxon>
    </lineage>
</organism>
<dbReference type="UniPathway" id="UPA00659"/>